<dbReference type="Proteomes" id="UP000614996">
    <property type="component" value="Unassembled WGS sequence"/>
</dbReference>
<protein>
    <submittedName>
        <fullName evidence="1">Uncharacterized protein</fullName>
    </submittedName>
</protein>
<name>A0A8J4AAD0_9ACTN</name>
<evidence type="ECO:0000313" key="1">
    <source>
        <dbReference type="EMBL" id="GIL25128.1"/>
    </source>
</evidence>
<reference evidence="2" key="1">
    <citation type="journal article" date="2021" name="Int. J. Syst. Evol. Microbiol.">
        <title>Actinocatenispora comari sp. nov., an endophytic actinomycete isolated from aerial parts of Comarum salesowianum.</title>
        <authorList>
            <person name="Oyunbileg N."/>
            <person name="Iizaka Y."/>
            <person name="Hamada M."/>
            <person name="Davaapurev B.O."/>
            <person name="Fukumoto A."/>
            <person name="Tsetseg B."/>
            <person name="Kato F."/>
            <person name="Tamura T."/>
            <person name="Batkhuu J."/>
            <person name="Anzai Y."/>
        </authorList>
    </citation>
    <scope>NUCLEOTIDE SEQUENCE [LARGE SCALE GENOMIC DNA]</scope>
    <source>
        <strain evidence="2">NUM-2625</strain>
    </source>
</reference>
<gene>
    <name evidence="1" type="ORF">NUM_03830</name>
</gene>
<dbReference type="EMBL" id="BOPO01000004">
    <property type="protein sequence ID" value="GIL25128.1"/>
    <property type="molecule type" value="Genomic_DNA"/>
</dbReference>
<accession>A0A8J4AAD0</accession>
<proteinExistence type="predicted"/>
<keyword evidence="2" id="KW-1185">Reference proteome</keyword>
<dbReference type="AlphaFoldDB" id="A0A8J4AAD0"/>
<sequence>MLKAALLDSRQAAATSVTLMPWPGWAVASVSSTSAARATLLTQYRESSPAGRPLFAIAEQHTDFLANPQPNP</sequence>
<evidence type="ECO:0000313" key="2">
    <source>
        <dbReference type="Proteomes" id="UP000614996"/>
    </source>
</evidence>
<comment type="caution">
    <text evidence="1">The sequence shown here is derived from an EMBL/GenBank/DDBJ whole genome shotgun (WGS) entry which is preliminary data.</text>
</comment>
<organism evidence="1 2">
    <name type="scientific">Actinocatenispora comari</name>
    <dbReference type="NCBI Taxonomy" id="2807577"/>
    <lineage>
        <taxon>Bacteria</taxon>
        <taxon>Bacillati</taxon>
        <taxon>Actinomycetota</taxon>
        <taxon>Actinomycetes</taxon>
        <taxon>Micromonosporales</taxon>
        <taxon>Micromonosporaceae</taxon>
        <taxon>Actinocatenispora</taxon>
    </lineage>
</organism>